<feature type="transmembrane region" description="Helical" evidence="5">
    <location>
        <begin position="331"/>
        <end position="347"/>
    </location>
</feature>
<comment type="subcellular location">
    <subcellularLocation>
        <location evidence="1">Membrane</location>
        <topology evidence="1">Multi-pass membrane protein</topology>
    </subcellularLocation>
</comment>
<protein>
    <submittedName>
        <fullName evidence="6">Uncharacterized protein</fullName>
    </submittedName>
</protein>
<name>A0A8S1YA78_9CILI</name>
<dbReference type="GO" id="GO:0016020">
    <property type="term" value="C:membrane"/>
    <property type="evidence" value="ECO:0007669"/>
    <property type="project" value="UniProtKB-SubCell"/>
</dbReference>
<dbReference type="InterPro" id="IPR049680">
    <property type="entry name" value="FLVCR1-2_SLC49-like"/>
</dbReference>
<keyword evidence="3 5" id="KW-1133">Transmembrane helix</keyword>
<dbReference type="PANTHER" id="PTHR10924:SF6">
    <property type="entry name" value="SOLUTE CARRIER FAMILY 49 MEMBER A3"/>
    <property type="match status" value="1"/>
</dbReference>
<feature type="transmembrane region" description="Helical" evidence="5">
    <location>
        <begin position="167"/>
        <end position="188"/>
    </location>
</feature>
<reference evidence="6" key="1">
    <citation type="submission" date="2021-01" db="EMBL/GenBank/DDBJ databases">
        <authorList>
            <consortium name="Genoscope - CEA"/>
            <person name="William W."/>
        </authorList>
    </citation>
    <scope>NUCLEOTIDE SEQUENCE</scope>
</reference>
<organism evidence="6 7">
    <name type="scientific">Paramecium pentaurelia</name>
    <dbReference type="NCBI Taxonomy" id="43138"/>
    <lineage>
        <taxon>Eukaryota</taxon>
        <taxon>Sar</taxon>
        <taxon>Alveolata</taxon>
        <taxon>Ciliophora</taxon>
        <taxon>Intramacronucleata</taxon>
        <taxon>Oligohymenophorea</taxon>
        <taxon>Peniculida</taxon>
        <taxon>Parameciidae</taxon>
        <taxon>Paramecium</taxon>
    </lineage>
</organism>
<feature type="transmembrane region" description="Helical" evidence="5">
    <location>
        <begin position="208"/>
        <end position="229"/>
    </location>
</feature>
<feature type="transmembrane region" description="Helical" evidence="5">
    <location>
        <begin position="421"/>
        <end position="442"/>
    </location>
</feature>
<keyword evidence="2 5" id="KW-0812">Transmembrane</keyword>
<feature type="transmembrane region" description="Helical" evidence="5">
    <location>
        <begin position="102"/>
        <end position="124"/>
    </location>
</feature>
<feature type="transmembrane region" description="Helical" evidence="5">
    <location>
        <begin position="36"/>
        <end position="56"/>
    </location>
</feature>
<dbReference type="AlphaFoldDB" id="A0A8S1YA78"/>
<feature type="transmembrane region" description="Helical" evidence="5">
    <location>
        <begin position="130"/>
        <end position="147"/>
    </location>
</feature>
<dbReference type="Proteomes" id="UP000689195">
    <property type="component" value="Unassembled WGS sequence"/>
</dbReference>
<dbReference type="OrthoDB" id="298858at2759"/>
<evidence type="ECO:0000256" key="4">
    <source>
        <dbReference type="ARBA" id="ARBA00023136"/>
    </source>
</evidence>
<feature type="transmembrane region" description="Helical" evidence="5">
    <location>
        <begin position="353"/>
        <end position="374"/>
    </location>
</feature>
<evidence type="ECO:0000256" key="2">
    <source>
        <dbReference type="ARBA" id="ARBA00022692"/>
    </source>
</evidence>
<feature type="transmembrane region" description="Helical" evidence="5">
    <location>
        <begin position="297"/>
        <end position="319"/>
    </location>
</feature>
<dbReference type="EMBL" id="CAJJDO010000161">
    <property type="protein sequence ID" value="CAD8210975.1"/>
    <property type="molecule type" value="Genomic_DNA"/>
</dbReference>
<dbReference type="GO" id="GO:0022857">
    <property type="term" value="F:transmembrane transporter activity"/>
    <property type="evidence" value="ECO:0007669"/>
    <property type="project" value="InterPro"/>
</dbReference>
<feature type="transmembrane region" description="Helical" evidence="5">
    <location>
        <begin position="262"/>
        <end position="282"/>
    </location>
</feature>
<dbReference type="InterPro" id="IPR011701">
    <property type="entry name" value="MFS"/>
</dbReference>
<feature type="transmembrane region" description="Helical" evidence="5">
    <location>
        <begin position="68"/>
        <end position="90"/>
    </location>
</feature>
<dbReference type="PANTHER" id="PTHR10924">
    <property type="entry name" value="MAJOR FACILITATOR SUPERFAMILY PROTEIN-RELATED"/>
    <property type="match status" value="1"/>
</dbReference>
<evidence type="ECO:0000256" key="3">
    <source>
        <dbReference type="ARBA" id="ARBA00022989"/>
    </source>
</evidence>
<evidence type="ECO:0000256" key="5">
    <source>
        <dbReference type="SAM" id="Phobius"/>
    </source>
</evidence>
<sequence>MINHQSEVEQEKTNSISDNSIVKSHTQSIKDIDLSVYRWAILFLYYSVVLVNGVPYEICVPISSFMAHIYNVSLALVATASTVFMVMHPILSFVAAQTISNYGWASATNLGVILTILGCAIKLLINQAGFIVLIIGQVLCGIGRPFILNSQASMAMSWFHPKTRIMIITLLNVVNTLSLVVSAQLPGIMFKGYNLEDDTDYENGRSRMQRLCLLEFYISLAIIPCLFMLRSRPKQVPVKINKIERKSGMLKIMLRLFKNRNFVLLFIPFSLYFGILKAYLVIMELLMSPYKYETDQVAGVVSFPLIGGLIAQGAFPYFVNKYQIQKPFVRFFLLFSTLAMASLYFALKSNNVIYIYIVITLLAICVMPILPVIMDMGCDLISPIEPSFAVGAFYMGSMLFFVAFTYILTFITGKNKDDTRVLYTNIFSTIMMINGFLCSLLLKIDNEYYALDIEQDKGSLVHPLEKGDSILKEKCPSLVYRGTQSKMSISNQKGSMFSCSHNNINIVGDVPLIPGEEADEPIDQDQQQ</sequence>
<evidence type="ECO:0000256" key="1">
    <source>
        <dbReference type="ARBA" id="ARBA00004141"/>
    </source>
</evidence>
<keyword evidence="7" id="KW-1185">Reference proteome</keyword>
<accession>A0A8S1YA78</accession>
<evidence type="ECO:0000313" key="6">
    <source>
        <dbReference type="EMBL" id="CAD8210975.1"/>
    </source>
</evidence>
<comment type="caution">
    <text evidence="6">The sequence shown here is derived from an EMBL/GenBank/DDBJ whole genome shotgun (WGS) entry which is preliminary data.</text>
</comment>
<dbReference type="Pfam" id="PF07690">
    <property type="entry name" value="MFS_1"/>
    <property type="match status" value="1"/>
</dbReference>
<proteinExistence type="predicted"/>
<evidence type="ECO:0000313" key="7">
    <source>
        <dbReference type="Proteomes" id="UP000689195"/>
    </source>
</evidence>
<feature type="transmembrane region" description="Helical" evidence="5">
    <location>
        <begin position="386"/>
        <end position="409"/>
    </location>
</feature>
<gene>
    <name evidence="6" type="ORF">PPENT_87.1.T1610091</name>
</gene>
<keyword evidence="4 5" id="KW-0472">Membrane</keyword>